<accession>F8KRL0</accession>
<reference evidence="1 2" key="1">
    <citation type="journal article" date="2011" name="J. Bacteriol.">
        <title>Genome sequence of Helicobacter bizzozeronii strain CIII-1, an isolate from human gastric mucosa.</title>
        <authorList>
            <person name="Schott T."/>
            <person name="Rossi M."/>
            <person name="Hanninen M.L."/>
        </authorList>
    </citation>
    <scope>NUCLEOTIDE SEQUENCE [LARGE SCALE GENOMIC DNA]</scope>
    <source>
        <strain evidence="1 2">CIII-1</strain>
    </source>
</reference>
<dbReference type="STRING" id="1002804.HBZC1_04110"/>
<dbReference type="InterPro" id="IPR036249">
    <property type="entry name" value="Thioredoxin-like_sf"/>
</dbReference>
<dbReference type="EMBL" id="FR871757">
    <property type="protein sequence ID" value="CCB79397.1"/>
    <property type="molecule type" value="Genomic_DNA"/>
</dbReference>
<protein>
    <submittedName>
        <fullName evidence="1">Uncharacterized protein</fullName>
    </submittedName>
</protein>
<dbReference type="HOGENOM" id="CLU_1432745_0_0_7"/>
<keyword evidence="2" id="KW-1185">Reference proteome</keyword>
<dbReference type="SUPFAM" id="SSF52833">
    <property type="entry name" value="Thioredoxin-like"/>
    <property type="match status" value="1"/>
</dbReference>
<dbReference type="Gene3D" id="3.40.30.10">
    <property type="entry name" value="Glutaredoxin"/>
    <property type="match status" value="1"/>
</dbReference>
<name>F8KRL0_HELBC</name>
<evidence type="ECO:0000313" key="1">
    <source>
        <dbReference type="EMBL" id="CCB79397.1"/>
    </source>
</evidence>
<dbReference type="KEGG" id="hbi:HBZC1_04110"/>
<gene>
    <name evidence="1" type="ordered locus">HBZC1_04110</name>
</gene>
<organism evidence="1 2">
    <name type="scientific">Helicobacter bizzozeronii (strain CIII-1)</name>
    <dbReference type="NCBI Taxonomy" id="1002804"/>
    <lineage>
        <taxon>Bacteria</taxon>
        <taxon>Pseudomonadati</taxon>
        <taxon>Campylobacterota</taxon>
        <taxon>Epsilonproteobacteria</taxon>
        <taxon>Campylobacterales</taxon>
        <taxon>Helicobacteraceae</taxon>
        <taxon>Helicobacter</taxon>
    </lineage>
</organism>
<dbReference type="RefSeq" id="WP_013889887.1">
    <property type="nucleotide sequence ID" value="NC_015674.1"/>
</dbReference>
<sequence>MDWRAGFLGVLVVVLFWGCSDQKHHSSPSETQEQSAPSVLTLFNFLDQNHQEFRFKITPDHLQTLSPESAHKPLFIMVFSLDAPSAPFITLFNRIQENFKDKVAFLGFLDKAYPQDQIENYTKDHALHFPMLNPMDSTPFSTPLNSTSWPLPYFLLYDKQGKLYQSYRGALVEEMLTKELQDLIQTQRD</sequence>
<proteinExistence type="predicted"/>
<dbReference type="Proteomes" id="UP000008387">
    <property type="component" value="Chromosome"/>
</dbReference>
<dbReference type="AlphaFoldDB" id="F8KRL0"/>
<evidence type="ECO:0000313" key="2">
    <source>
        <dbReference type="Proteomes" id="UP000008387"/>
    </source>
</evidence>